<dbReference type="SUPFAM" id="SSF56436">
    <property type="entry name" value="C-type lectin-like"/>
    <property type="match status" value="2"/>
</dbReference>
<reference evidence="3" key="1">
    <citation type="submission" date="2007-07" db="EMBL/GenBank/DDBJ databases">
        <title>PCAP assembly of the Caenorhabditis remanei genome.</title>
        <authorList>
            <consortium name="The Caenorhabditis remanei Sequencing Consortium"/>
            <person name="Wilson R.K."/>
        </authorList>
    </citation>
    <scope>NUCLEOTIDE SEQUENCE [LARGE SCALE GENOMIC DNA]</scope>
    <source>
        <strain evidence="3">PB4641</strain>
    </source>
</reference>
<evidence type="ECO:0000256" key="1">
    <source>
        <dbReference type="SAM" id="SignalP"/>
    </source>
</evidence>
<dbReference type="InterPro" id="IPR016187">
    <property type="entry name" value="CTDL_fold"/>
</dbReference>
<evidence type="ECO:0000313" key="4">
    <source>
        <dbReference type="Proteomes" id="UP000008281"/>
    </source>
</evidence>
<feature type="chain" id="PRO_5003175116" description="C-type lectin domain-containing protein" evidence="1">
    <location>
        <begin position="44"/>
        <end position="615"/>
    </location>
</feature>
<dbReference type="Proteomes" id="UP000008281">
    <property type="component" value="Unassembled WGS sequence"/>
</dbReference>
<dbReference type="Gene3D" id="3.10.100.10">
    <property type="entry name" value="Mannose-Binding Protein A, subunit A"/>
    <property type="match status" value="2"/>
</dbReference>
<accession>E3M3L4</accession>
<evidence type="ECO:0000313" key="3">
    <source>
        <dbReference type="EMBL" id="EFO90612.1"/>
    </source>
</evidence>
<dbReference type="PANTHER" id="PTHR47753:SF3">
    <property type="entry name" value="C-TYPE LECTIN"/>
    <property type="match status" value="1"/>
</dbReference>
<dbReference type="AlphaFoldDB" id="E3M3L4"/>
<dbReference type="CDD" id="cd00037">
    <property type="entry name" value="CLECT"/>
    <property type="match status" value="1"/>
</dbReference>
<protein>
    <recommendedName>
        <fullName evidence="2">C-type lectin domain-containing protein</fullName>
    </recommendedName>
</protein>
<keyword evidence="4" id="KW-1185">Reference proteome</keyword>
<dbReference type="OrthoDB" id="5853424at2759"/>
<gene>
    <name evidence="3" type="ORF">CRE_08309</name>
</gene>
<dbReference type="InterPro" id="IPR016186">
    <property type="entry name" value="C-type_lectin-like/link_sf"/>
</dbReference>
<feature type="signal peptide" evidence="1">
    <location>
        <begin position="1"/>
        <end position="43"/>
    </location>
</feature>
<name>E3M3L4_CAERE</name>
<dbReference type="PANTHER" id="PTHR47753">
    <property type="entry name" value="C-TYPE LECTIN-RELATED"/>
    <property type="match status" value="1"/>
</dbReference>
<sequence>MSNRLLPINFNQTSQQKNRGKRAIEIRMMKILVLFCLLSVCSAEKEGFSAYYPLYEKEDIDHSALQYCYVFQGTIKPVDVNNVQKGYKCEASSSTWVKDDSHAMDFCTSRIPYHIIKASVNPKGGTLCTFQINLKCEIGWFQMRNKCYKVFAAAKNYAEAEDYCLQHKPEFKTRIAEYYDGHLSTYIGDFIFNDAWVSAPEMEELHAGKGLKPILIMNGAYKYDSRKGVVLMIKPELKREVICEYSPPMTMAEMYLMAELYSEVYPIHVTTNGASFATSSYMTIEQTNLRQNQKGNLAETFDTKNIRERCQAIGNILSVDSHPMASIQEEFDTVKSQLTDHRFHLTSAYKNEGCEKTTYKDWDFATDTLLSVYSTVHQTSNAFCKAFSFSFHPKARLPSMAAMRAPALCSLRKFEIENEEKLYYVSDSFSYEYDDCEPGWITAYRSKTTKFCHYIYTEKEVTLSEAKRACLNMNAALTGFENEEEFKYVQKECEFISDQFIYSCLEMFPVGYGKPGYGAHFWLGGTVPCKEDCTDLTYKASWDLGVSRNTHFLNNFSHEGFGWGKYGDEDSISFRSDTVSFHTHNANGWGTMYYICGKYPKLSVKKMDIKNVKQG</sequence>
<evidence type="ECO:0000259" key="2">
    <source>
        <dbReference type="SMART" id="SM00034"/>
    </source>
</evidence>
<proteinExistence type="predicted"/>
<dbReference type="InterPro" id="IPR001304">
    <property type="entry name" value="C-type_lectin-like"/>
</dbReference>
<keyword evidence="1" id="KW-0732">Signal</keyword>
<dbReference type="EMBL" id="DS268423">
    <property type="protein sequence ID" value="EFO90612.1"/>
    <property type="molecule type" value="Genomic_DNA"/>
</dbReference>
<feature type="domain" description="C-type lectin" evidence="2">
    <location>
        <begin position="436"/>
        <end position="597"/>
    </location>
</feature>
<dbReference type="HOGENOM" id="CLU_032076_0_0_1"/>
<dbReference type="SMART" id="SM00034">
    <property type="entry name" value="CLECT"/>
    <property type="match status" value="1"/>
</dbReference>
<organism evidence="4">
    <name type="scientific">Caenorhabditis remanei</name>
    <name type="common">Caenorhabditis vulgaris</name>
    <dbReference type="NCBI Taxonomy" id="31234"/>
    <lineage>
        <taxon>Eukaryota</taxon>
        <taxon>Metazoa</taxon>
        <taxon>Ecdysozoa</taxon>
        <taxon>Nematoda</taxon>
        <taxon>Chromadorea</taxon>
        <taxon>Rhabditida</taxon>
        <taxon>Rhabditina</taxon>
        <taxon>Rhabditomorpha</taxon>
        <taxon>Rhabditoidea</taxon>
        <taxon>Rhabditidae</taxon>
        <taxon>Peloderinae</taxon>
        <taxon>Caenorhabditis</taxon>
    </lineage>
</organism>
<dbReference type="eggNOG" id="ENOG502TGU2">
    <property type="taxonomic scope" value="Eukaryota"/>
</dbReference>
<dbReference type="InParanoid" id="E3M3L4"/>